<keyword evidence="4" id="KW-1185">Reference proteome</keyword>
<dbReference type="PROSITE" id="PS51459">
    <property type="entry name" value="FIDO"/>
    <property type="match status" value="1"/>
</dbReference>
<dbReference type="AlphaFoldDB" id="A0A5S4F8B4"/>
<accession>A0A5S4F8B4</accession>
<evidence type="ECO:0000313" key="3">
    <source>
        <dbReference type="EMBL" id="TMR12765.1"/>
    </source>
</evidence>
<dbReference type="InterPro" id="IPR036597">
    <property type="entry name" value="Fido-like_dom_sf"/>
</dbReference>
<dbReference type="InterPro" id="IPR003812">
    <property type="entry name" value="Fido"/>
</dbReference>
<evidence type="ECO:0000259" key="2">
    <source>
        <dbReference type="PROSITE" id="PS51459"/>
    </source>
</evidence>
<feature type="region of interest" description="Disordered" evidence="1">
    <location>
        <begin position="110"/>
        <end position="182"/>
    </location>
</feature>
<protein>
    <submittedName>
        <fullName evidence="3">Oxidoreductase</fullName>
    </submittedName>
</protein>
<reference evidence="3 4" key="1">
    <citation type="submission" date="2019-05" db="EMBL/GenBank/DDBJ databases">
        <title>Draft genome sequence of Nonomuraea zeae DSM 100528.</title>
        <authorList>
            <person name="Saricaoglu S."/>
            <person name="Isik K."/>
        </authorList>
    </citation>
    <scope>NUCLEOTIDE SEQUENCE [LARGE SCALE GENOMIC DNA]</scope>
    <source>
        <strain evidence="3 4">DSM 100528</strain>
    </source>
</reference>
<dbReference type="OrthoDB" id="5241763at2"/>
<evidence type="ECO:0000313" key="4">
    <source>
        <dbReference type="Proteomes" id="UP000306628"/>
    </source>
</evidence>
<proteinExistence type="predicted"/>
<comment type="caution">
    <text evidence="3">The sequence shown here is derived from an EMBL/GenBank/DDBJ whole genome shotgun (WGS) entry which is preliminary data.</text>
</comment>
<feature type="domain" description="Fido" evidence="2">
    <location>
        <begin position="142"/>
        <end position="282"/>
    </location>
</feature>
<evidence type="ECO:0000256" key="1">
    <source>
        <dbReference type="SAM" id="MobiDB-lite"/>
    </source>
</evidence>
<name>A0A5S4F8B4_9ACTN</name>
<dbReference type="Gene3D" id="1.10.3290.10">
    <property type="entry name" value="Fido-like domain"/>
    <property type="match status" value="1"/>
</dbReference>
<dbReference type="Proteomes" id="UP000306628">
    <property type="component" value="Unassembled WGS sequence"/>
</dbReference>
<sequence length="304" mass="31422">MAVIAQFPGVPDAVDEARQAVDRLYRHRVLRRASPAVSTESSLRGARASAALEGVDVPLDALRRDEIHDPLVQGALRASAEMGRMGPTWRKAPRQVLARLHSVAAAGLAPDRSGTDVADAPGPDSGAALSGTAVSGTVAPGTATSEERPLAGSETSRSLGLSLGRPRTADEAPDPLGLGPAPTAKEAAARMDGLLDLLARPTKAPALVLAAVVHAELVVLRPFGTADGIVARVAERLTLVEYGLDPKSLVAVEVGHLELPYADGLRAYLSGTPEGVAQWVQQCASAVTLGVRETAAICEAMQRG</sequence>
<dbReference type="EMBL" id="VCKX01000439">
    <property type="protein sequence ID" value="TMR12765.1"/>
    <property type="molecule type" value="Genomic_DNA"/>
</dbReference>
<gene>
    <name evidence="3" type="ORF">ETD85_58070</name>
</gene>
<organism evidence="3 4">
    <name type="scientific">Nonomuraea zeae</name>
    <dbReference type="NCBI Taxonomy" id="1642303"/>
    <lineage>
        <taxon>Bacteria</taxon>
        <taxon>Bacillati</taxon>
        <taxon>Actinomycetota</taxon>
        <taxon>Actinomycetes</taxon>
        <taxon>Streptosporangiales</taxon>
        <taxon>Streptosporangiaceae</taxon>
        <taxon>Nonomuraea</taxon>
    </lineage>
</organism>